<dbReference type="AlphaFoldDB" id="A0A2P6TZC0"/>
<sequence length="359" mass="36580">MAHRGSFCTLTRLMSFEDEPGICLQAMGAARGCPAAPPPPPSDERRSALAQWLEQLGAAGAVELPPSFGSLVAAEEADQRRACTASRGWLAPAIPAAPADPQPAVVNAGSSSSSDVPPLPPCAGTADPKLREALKRVQQLDGALQAAGQRAAVVAAQGRDLEQRMRDAGAADENDAVGGEQGAAGMLACGLEGAMHRERCRLQQAQRLRAALEGTAAEAAPAVLSDGGSVQALTPEQEQLVAVLLELADGQDKPGSTTTGAAQDSNPFFAEAAQLAAIDARLAELATSSHNQQAAAAVPAAAPAAAPQDASPDSEEDLGAVKASYLRARAEALEMAQRLRDIDAALASLRACSGMAAVH</sequence>
<accession>A0A2P6TZC0</accession>
<feature type="compositionally biased region" description="Low complexity" evidence="1">
    <location>
        <begin position="298"/>
        <end position="310"/>
    </location>
</feature>
<reference evidence="2 3" key="1">
    <citation type="journal article" date="2018" name="Plant J.">
        <title>Genome sequences of Chlorella sorokiniana UTEX 1602 and Micractinium conductrix SAG 241.80: implications to maltose excretion by a green alga.</title>
        <authorList>
            <person name="Arriola M.B."/>
            <person name="Velmurugan N."/>
            <person name="Zhang Y."/>
            <person name="Plunkett M.H."/>
            <person name="Hondzo H."/>
            <person name="Barney B.M."/>
        </authorList>
    </citation>
    <scope>NUCLEOTIDE SEQUENCE [LARGE SCALE GENOMIC DNA]</scope>
    <source>
        <strain evidence="3">UTEX 1602</strain>
    </source>
</reference>
<comment type="caution">
    <text evidence="2">The sequence shown here is derived from an EMBL/GenBank/DDBJ whole genome shotgun (WGS) entry which is preliminary data.</text>
</comment>
<protein>
    <submittedName>
        <fullName evidence="2">Uncharacterized protein</fullName>
    </submittedName>
</protein>
<gene>
    <name evidence="2" type="ORF">C2E21_2246</name>
</gene>
<evidence type="ECO:0000313" key="3">
    <source>
        <dbReference type="Proteomes" id="UP000239899"/>
    </source>
</evidence>
<organism evidence="2 3">
    <name type="scientific">Chlorella sorokiniana</name>
    <name type="common">Freshwater green alga</name>
    <dbReference type="NCBI Taxonomy" id="3076"/>
    <lineage>
        <taxon>Eukaryota</taxon>
        <taxon>Viridiplantae</taxon>
        <taxon>Chlorophyta</taxon>
        <taxon>core chlorophytes</taxon>
        <taxon>Trebouxiophyceae</taxon>
        <taxon>Chlorellales</taxon>
        <taxon>Chlorellaceae</taxon>
        <taxon>Chlorella clade</taxon>
        <taxon>Chlorella</taxon>
    </lineage>
</organism>
<proteinExistence type="predicted"/>
<dbReference type="Proteomes" id="UP000239899">
    <property type="component" value="Unassembled WGS sequence"/>
</dbReference>
<evidence type="ECO:0000313" key="2">
    <source>
        <dbReference type="EMBL" id="PRW59416.1"/>
    </source>
</evidence>
<dbReference type="OrthoDB" id="10602679at2759"/>
<feature type="region of interest" description="Disordered" evidence="1">
    <location>
        <begin position="298"/>
        <end position="317"/>
    </location>
</feature>
<keyword evidence="3" id="KW-1185">Reference proteome</keyword>
<dbReference type="EMBL" id="LHPG02000004">
    <property type="protein sequence ID" value="PRW59416.1"/>
    <property type="molecule type" value="Genomic_DNA"/>
</dbReference>
<evidence type="ECO:0000256" key="1">
    <source>
        <dbReference type="SAM" id="MobiDB-lite"/>
    </source>
</evidence>
<name>A0A2P6TZC0_CHLSO</name>